<evidence type="ECO:0000259" key="1">
    <source>
        <dbReference type="Pfam" id="PF07727"/>
    </source>
</evidence>
<dbReference type="KEGG" id="adu:107487280"/>
<feature type="domain" description="Reverse transcriptase Ty1/copia-type" evidence="1">
    <location>
        <begin position="3"/>
        <end position="48"/>
    </location>
</feature>
<evidence type="ECO:0000313" key="3">
    <source>
        <dbReference type="RefSeq" id="XP_015963387.1"/>
    </source>
</evidence>
<feature type="domain" description="Reverse transcriptase Ty1/copia-type" evidence="1">
    <location>
        <begin position="64"/>
        <end position="154"/>
    </location>
</feature>
<dbReference type="Pfam" id="PF07727">
    <property type="entry name" value="RVT_2"/>
    <property type="match status" value="2"/>
</dbReference>
<organism evidence="2 3">
    <name type="scientific">Arachis duranensis</name>
    <name type="common">Wild peanut</name>
    <dbReference type="NCBI Taxonomy" id="130453"/>
    <lineage>
        <taxon>Eukaryota</taxon>
        <taxon>Viridiplantae</taxon>
        <taxon>Streptophyta</taxon>
        <taxon>Embryophyta</taxon>
        <taxon>Tracheophyta</taxon>
        <taxon>Spermatophyta</taxon>
        <taxon>Magnoliopsida</taxon>
        <taxon>eudicotyledons</taxon>
        <taxon>Gunneridae</taxon>
        <taxon>Pentapetalae</taxon>
        <taxon>rosids</taxon>
        <taxon>fabids</taxon>
        <taxon>Fabales</taxon>
        <taxon>Fabaceae</taxon>
        <taxon>Papilionoideae</taxon>
        <taxon>50 kb inversion clade</taxon>
        <taxon>dalbergioids sensu lato</taxon>
        <taxon>Dalbergieae</taxon>
        <taxon>Pterocarpus clade</taxon>
        <taxon>Arachis</taxon>
    </lineage>
</organism>
<reference evidence="2" key="1">
    <citation type="journal article" date="2016" name="Nat. Genet.">
        <title>The genome sequences of Arachis duranensis and Arachis ipaensis, the diploid ancestors of cultivated peanut.</title>
        <authorList>
            <person name="Bertioli D.J."/>
            <person name="Cannon S.B."/>
            <person name="Froenicke L."/>
            <person name="Huang G."/>
            <person name="Farmer A.D."/>
            <person name="Cannon E.K."/>
            <person name="Liu X."/>
            <person name="Gao D."/>
            <person name="Clevenger J."/>
            <person name="Dash S."/>
            <person name="Ren L."/>
            <person name="Moretzsohn M.C."/>
            <person name="Shirasawa K."/>
            <person name="Huang W."/>
            <person name="Vidigal B."/>
            <person name="Abernathy B."/>
            <person name="Chu Y."/>
            <person name="Niederhuth C.E."/>
            <person name="Umale P."/>
            <person name="Araujo A.C."/>
            <person name="Kozik A."/>
            <person name="Kim K.D."/>
            <person name="Burow M.D."/>
            <person name="Varshney R.K."/>
            <person name="Wang X."/>
            <person name="Zhang X."/>
            <person name="Barkley N."/>
            <person name="Guimaraes P.M."/>
            <person name="Isobe S."/>
            <person name="Guo B."/>
            <person name="Liao B."/>
            <person name="Stalker H.T."/>
            <person name="Schmitz R.J."/>
            <person name="Scheffler B.E."/>
            <person name="Leal-Bertioli S.C."/>
            <person name="Xun X."/>
            <person name="Jackson S.A."/>
            <person name="Michelmore R."/>
            <person name="Ozias-Akins P."/>
        </authorList>
    </citation>
    <scope>NUCLEOTIDE SEQUENCE [LARGE SCALE GENOMIC DNA]</scope>
    <source>
        <strain evidence="2">cv. V14167</strain>
    </source>
</reference>
<reference evidence="3" key="2">
    <citation type="submission" date="2025-08" db="UniProtKB">
        <authorList>
            <consortium name="RefSeq"/>
        </authorList>
    </citation>
    <scope>IDENTIFICATION</scope>
    <source>
        <tissue evidence="3">Whole plant</tissue>
    </source>
</reference>
<keyword evidence="2" id="KW-1185">Reference proteome</keyword>
<dbReference type="InterPro" id="IPR013103">
    <property type="entry name" value="RVT_2"/>
</dbReference>
<dbReference type="Proteomes" id="UP000515211">
    <property type="component" value="Chromosome 5"/>
</dbReference>
<dbReference type="CDD" id="cd09272">
    <property type="entry name" value="RNase_HI_RT_Ty1"/>
    <property type="match status" value="1"/>
</dbReference>
<dbReference type="PANTHER" id="PTHR11439:SF498">
    <property type="entry name" value="DNAK FAMILY PROTEIN"/>
    <property type="match status" value="1"/>
</dbReference>
<evidence type="ECO:0000313" key="2">
    <source>
        <dbReference type="Proteomes" id="UP000515211"/>
    </source>
</evidence>
<accession>A0A6P4D709</accession>
<protein>
    <submittedName>
        <fullName evidence="3">Uncharacterized mitochondrial protein AtMg00810-like</fullName>
    </submittedName>
</protein>
<dbReference type="RefSeq" id="XP_015963387.1">
    <property type="nucleotide sequence ID" value="XM_016107901.1"/>
</dbReference>
<dbReference type="AlphaFoldDB" id="A0A6P4D709"/>
<dbReference type="InterPro" id="IPR043502">
    <property type="entry name" value="DNA/RNA_pol_sf"/>
</dbReference>
<name>A0A6P4D709_ARADU</name>
<dbReference type="GeneID" id="107487280"/>
<sequence>MTTLRIVLALAAAKQWHVKQLDVDTAFLHGDLHEEVYMKLPPGLDGTNLNSSLFASYRSRYHSLHSKITPRSITIIMVYVDDLVLTGNNLTETDHVKKLLDNKFKIKDLGDLKYFLGMEMARNSKGIHLCQRKYALDIIKEFGYLNCKSVSTPMDYTYASKLSKESGIALQDHTPYRQLIGRLLYLTNTRHDISYAIGRLSQLLDCPTDAHMHAAYRVLRYLKGCPSLEIFFSSANDLKLTGFCDADWATCVDTRQSITGHCFYLGNSLISWKSKKQSTVARLSSEAEYRALAAAICQAQWLSFVMKDISVPLTEPITLFCDNRSAIHLATYPVFHERTKHIEVDCHISRNQHLLGLIHLMPSPLAINSLTS</sequence>
<proteinExistence type="predicted"/>
<dbReference type="SUPFAM" id="SSF56672">
    <property type="entry name" value="DNA/RNA polymerases"/>
    <property type="match status" value="1"/>
</dbReference>
<gene>
    <name evidence="3" type="primary">LOC107487280</name>
</gene>
<dbReference type="PANTHER" id="PTHR11439">
    <property type="entry name" value="GAG-POL-RELATED RETROTRANSPOSON"/>
    <property type="match status" value="1"/>
</dbReference>